<dbReference type="EMBL" id="BAAAVT010000023">
    <property type="protein sequence ID" value="GAA3074648.1"/>
    <property type="molecule type" value="Genomic_DNA"/>
</dbReference>
<organism evidence="1 2">
    <name type="scientific">Nesterenkonia aethiopica</name>
    <dbReference type="NCBI Taxonomy" id="269144"/>
    <lineage>
        <taxon>Bacteria</taxon>
        <taxon>Bacillati</taxon>
        <taxon>Actinomycetota</taxon>
        <taxon>Actinomycetes</taxon>
        <taxon>Micrococcales</taxon>
        <taxon>Micrococcaceae</taxon>
        <taxon>Nesterenkonia</taxon>
    </lineage>
</organism>
<proteinExistence type="predicted"/>
<reference evidence="2" key="1">
    <citation type="journal article" date="2019" name="Int. J. Syst. Evol. Microbiol.">
        <title>The Global Catalogue of Microorganisms (GCM) 10K type strain sequencing project: providing services to taxonomists for standard genome sequencing and annotation.</title>
        <authorList>
            <consortium name="The Broad Institute Genomics Platform"/>
            <consortium name="The Broad Institute Genome Sequencing Center for Infectious Disease"/>
            <person name="Wu L."/>
            <person name="Ma J."/>
        </authorList>
    </citation>
    <scope>NUCLEOTIDE SEQUENCE [LARGE SCALE GENOMIC DNA]</scope>
    <source>
        <strain evidence="2">JCM 14309</strain>
    </source>
</reference>
<dbReference type="SUPFAM" id="SSF50494">
    <property type="entry name" value="Trypsin-like serine proteases"/>
    <property type="match status" value="1"/>
</dbReference>
<evidence type="ECO:0000313" key="2">
    <source>
        <dbReference type="Proteomes" id="UP001500236"/>
    </source>
</evidence>
<accession>A0ABP6M3A1</accession>
<dbReference type="InterPro" id="IPR043504">
    <property type="entry name" value="Peptidase_S1_PA_chymotrypsin"/>
</dbReference>
<evidence type="ECO:0008006" key="3">
    <source>
        <dbReference type="Google" id="ProtNLM"/>
    </source>
</evidence>
<evidence type="ECO:0000313" key="1">
    <source>
        <dbReference type="EMBL" id="GAA3074648.1"/>
    </source>
</evidence>
<gene>
    <name evidence="1" type="ORF">GCM10010529_28110</name>
</gene>
<dbReference type="Gene3D" id="2.40.10.10">
    <property type="entry name" value="Trypsin-like serine proteases"/>
    <property type="match status" value="1"/>
</dbReference>
<dbReference type="RefSeq" id="WP_344681716.1">
    <property type="nucleotide sequence ID" value="NZ_BAAAVT010000023.1"/>
</dbReference>
<name>A0ABP6M3A1_9MICC</name>
<comment type="caution">
    <text evidence="1">The sequence shown here is derived from an EMBL/GenBank/DDBJ whole genome shotgun (WGS) entry which is preliminary data.</text>
</comment>
<dbReference type="InterPro" id="IPR009003">
    <property type="entry name" value="Peptidase_S1_PA"/>
</dbReference>
<protein>
    <recommendedName>
        <fullName evidence="3">Peptidase S1 domain-containing protein</fullName>
    </recommendedName>
</protein>
<sequence length="168" mass="17534">MGNAHERARSVVEALEVPAADRMAATEYWTPRRMAQARPPVPHVAENAQARIRDVFSGAHSGTPRTVSSAAPSPLVVAAGSQSSLGDPSSVPHVGKVFFSTPSGDKVCSANLVASENRSTVATAGHCLHDGAGGGFAERFVFAPAYDEGESEHGVWAATELVASQQWV</sequence>
<dbReference type="Proteomes" id="UP001500236">
    <property type="component" value="Unassembled WGS sequence"/>
</dbReference>
<keyword evidence="2" id="KW-1185">Reference proteome</keyword>